<reference evidence="3 4" key="1">
    <citation type="submission" date="2020-04" db="EMBL/GenBank/DDBJ databases">
        <title>Perkinsus olseni comparative genomics.</title>
        <authorList>
            <person name="Bogema D.R."/>
        </authorList>
    </citation>
    <scope>NUCLEOTIDE SEQUENCE [LARGE SCALE GENOMIC DNA]</scope>
    <source>
        <strain evidence="3 4">ATCC PRA-207</strain>
    </source>
</reference>
<feature type="non-terminal residue" evidence="3">
    <location>
        <position position="1"/>
    </location>
</feature>
<feature type="non-terminal residue" evidence="3">
    <location>
        <position position="143"/>
    </location>
</feature>
<feature type="domain" description="Cupin-like" evidence="2">
    <location>
        <begin position="78"/>
        <end position="126"/>
    </location>
</feature>
<feature type="region of interest" description="Disordered" evidence="1">
    <location>
        <begin position="1"/>
        <end position="74"/>
    </location>
</feature>
<gene>
    <name evidence="3" type="ORF">FOZ63_016646</name>
</gene>
<evidence type="ECO:0000259" key="2">
    <source>
        <dbReference type="Pfam" id="PF13621"/>
    </source>
</evidence>
<name>A0A7J6T489_PEROL</name>
<dbReference type="AlphaFoldDB" id="A0A7J6T489"/>
<dbReference type="SUPFAM" id="SSF51197">
    <property type="entry name" value="Clavaminate synthase-like"/>
    <property type="match status" value="1"/>
</dbReference>
<dbReference type="Proteomes" id="UP000553632">
    <property type="component" value="Unassembled WGS sequence"/>
</dbReference>
<proteinExistence type="predicted"/>
<evidence type="ECO:0000313" key="3">
    <source>
        <dbReference type="EMBL" id="KAF4739841.1"/>
    </source>
</evidence>
<dbReference type="Pfam" id="PF13621">
    <property type="entry name" value="Cupin_8"/>
    <property type="match status" value="1"/>
</dbReference>
<dbReference type="InterPro" id="IPR014710">
    <property type="entry name" value="RmlC-like_jellyroll"/>
</dbReference>
<sequence>DDEEEAELDKLLDIAIAEADFDDDDDEDEEEEEEEGPHAKKRKMEEGEDIEKDDNQGPLHFCLKNTISPPTNGGVHSEYVQVELLPGDMLYLPASYFHEVISYSTTTTPTDDDVGHLAVNYWYHPPVYGSSYDKPYEDDYWSE</sequence>
<evidence type="ECO:0000256" key="1">
    <source>
        <dbReference type="SAM" id="MobiDB-lite"/>
    </source>
</evidence>
<dbReference type="InterPro" id="IPR041667">
    <property type="entry name" value="Cupin_8"/>
</dbReference>
<dbReference type="EMBL" id="JABANO010013670">
    <property type="protein sequence ID" value="KAF4739841.1"/>
    <property type="molecule type" value="Genomic_DNA"/>
</dbReference>
<organism evidence="3 4">
    <name type="scientific">Perkinsus olseni</name>
    <name type="common">Perkinsus atlanticus</name>
    <dbReference type="NCBI Taxonomy" id="32597"/>
    <lineage>
        <taxon>Eukaryota</taxon>
        <taxon>Sar</taxon>
        <taxon>Alveolata</taxon>
        <taxon>Perkinsozoa</taxon>
        <taxon>Perkinsea</taxon>
        <taxon>Perkinsida</taxon>
        <taxon>Perkinsidae</taxon>
        <taxon>Perkinsus</taxon>
    </lineage>
</organism>
<comment type="caution">
    <text evidence="3">The sequence shown here is derived from an EMBL/GenBank/DDBJ whole genome shotgun (WGS) entry which is preliminary data.</text>
</comment>
<protein>
    <recommendedName>
        <fullName evidence="2">Cupin-like domain-containing protein</fullName>
    </recommendedName>
</protein>
<accession>A0A7J6T489</accession>
<feature type="compositionally biased region" description="Acidic residues" evidence="1">
    <location>
        <begin position="19"/>
        <end position="35"/>
    </location>
</feature>
<dbReference type="Gene3D" id="2.60.120.10">
    <property type="entry name" value="Jelly Rolls"/>
    <property type="match status" value="1"/>
</dbReference>
<keyword evidence="4" id="KW-1185">Reference proteome</keyword>
<evidence type="ECO:0000313" key="4">
    <source>
        <dbReference type="Proteomes" id="UP000553632"/>
    </source>
</evidence>